<comment type="caution">
    <text evidence="2">The sequence shown here is derived from an EMBL/GenBank/DDBJ whole genome shotgun (WGS) entry which is preliminary data.</text>
</comment>
<reference evidence="2 3" key="1">
    <citation type="journal article" date="2023" name="Genes (Basel)">
        <title>Chromosome-Level Genome Assembly and Circadian Gene Repertoire of the Patagonia Blennie Eleginops maclovinus-The Closest Ancestral Proxy of Antarctic Cryonotothenioids.</title>
        <authorList>
            <person name="Cheng C.C."/>
            <person name="Rivera-Colon A.G."/>
            <person name="Minhas B.F."/>
            <person name="Wilson L."/>
            <person name="Rayamajhi N."/>
            <person name="Vargas-Chacoff L."/>
            <person name="Catchen J.M."/>
        </authorList>
    </citation>
    <scope>NUCLEOTIDE SEQUENCE [LARGE SCALE GENOMIC DNA]</scope>
    <source>
        <strain evidence="2">JMC-PN-2008</strain>
    </source>
</reference>
<gene>
    <name evidence="2" type="ORF">PBY51_003440</name>
</gene>
<feature type="compositionally biased region" description="Gly residues" evidence="1">
    <location>
        <begin position="41"/>
        <end position="52"/>
    </location>
</feature>
<name>A0AAN7XV36_ELEMC</name>
<dbReference type="EMBL" id="JAUZQC010000005">
    <property type="protein sequence ID" value="KAK5870498.1"/>
    <property type="molecule type" value="Genomic_DNA"/>
</dbReference>
<sequence length="123" mass="13779">MRPLMELLVGVWGCDGDGKTVEEEEDEEEDEEEEKEEMWWWGGGDKGAGEQDGGLRALVREREVSEGKGSCATEEEEPSALSLGMEQRDGRAPAHMGPQKMSFFSPHPCRKKRTRPSSPHYLA</sequence>
<accession>A0AAN7XV36</accession>
<reference evidence="2 3" key="2">
    <citation type="journal article" date="2023" name="Mol. Biol. Evol.">
        <title>Genomics of Secondarily Temperate Adaptation in the Only Non-Antarctic Icefish.</title>
        <authorList>
            <person name="Rivera-Colon A.G."/>
            <person name="Rayamajhi N."/>
            <person name="Minhas B.F."/>
            <person name="Madrigal G."/>
            <person name="Bilyk K.T."/>
            <person name="Yoon V."/>
            <person name="Hune M."/>
            <person name="Gregory S."/>
            <person name="Cheng C.H.C."/>
            <person name="Catchen J.M."/>
        </authorList>
    </citation>
    <scope>NUCLEOTIDE SEQUENCE [LARGE SCALE GENOMIC DNA]</scope>
    <source>
        <strain evidence="2">JMC-PN-2008</strain>
    </source>
</reference>
<keyword evidence="3" id="KW-1185">Reference proteome</keyword>
<feature type="region of interest" description="Disordered" evidence="1">
    <location>
        <begin position="13"/>
        <end position="123"/>
    </location>
</feature>
<dbReference type="Proteomes" id="UP001346869">
    <property type="component" value="Unassembled WGS sequence"/>
</dbReference>
<dbReference type="AlphaFoldDB" id="A0AAN7XV36"/>
<feature type="compositionally biased region" description="Acidic residues" evidence="1">
    <location>
        <begin position="22"/>
        <end position="36"/>
    </location>
</feature>
<evidence type="ECO:0000313" key="2">
    <source>
        <dbReference type="EMBL" id="KAK5870498.1"/>
    </source>
</evidence>
<proteinExistence type="predicted"/>
<evidence type="ECO:0000256" key="1">
    <source>
        <dbReference type="SAM" id="MobiDB-lite"/>
    </source>
</evidence>
<protein>
    <submittedName>
        <fullName evidence="2">Uncharacterized protein</fullName>
    </submittedName>
</protein>
<organism evidence="2 3">
    <name type="scientific">Eleginops maclovinus</name>
    <name type="common">Patagonian blennie</name>
    <name type="synonym">Eleginus maclovinus</name>
    <dbReference type="NCBI Taxonomy" id="56733"/>
    <lineage>
        <taxon>Eukaryota</taxon>
        <taxon>Metazoa</taxon>
        <taxon>Chordata</taxon>
        <taxon>Craniata</taxon>
        <taxon>Vertebrata</taxon>
        <taxon>Euteleostomi</taxon>
        <taxon>Actinopterygii</taxon>
        <taxon>Neopterygii</taxon>
        <taxon>Teleostei</taxon>
        <taxon>Neoteleostei</taxon>
        <taxon>Acanthomorphata</taxon>
        <taxon>Eupercaria</taxon>
        <taxon>Perciformes</taxon>
        <taxon>Notothenioidei</taxon>
        <taxon>Eleginopidae</taxon>
        <taxon>Eleginops</taxon>
    </lineage>
</organism>
<evidence type="ECO:0000313" key="3">
    <source>
        <dbReference type="Proteomes" id="UP001346869"/>
    </source>
</evidence>